<dbReference type="Gene3D" id="3.40.50.1980">
    <property type="entry name" value="Nitrogenase molybdenum iron protein domain"/>
    <property type="match status" value="2"/>
</dbReference>
<keyword evidence="3" id="KW-1185">Reference proteome</keyword>
<dbReference type="InterPro" id="IPR052673">
    <property type="entry name" value="Ni-siroh_cyclase_CfbD"/>
</dbReference>
<dbReference type="RefSeq" id="WP_039633804.1">
    <property type="nucleotide sequence ID" value="NZ_AYSO01000017.1"/>
</dbReference>
<dbReference type="STRING" id="29341.RSJ17_16100"/>
<dbReference type="GO" id="GO:0016491">
    <property type="term" value="F:oxidoreductase activity"/>
    <property type="evidence" value="ECO:0007669"/>
    <property type="project" value="InterPro"/>
</dbReference>
<feature type="domain" description="Nitrogenase/oxidoreductase component 1" evidence="1">
    <location>
        <begin position="27"/>
        <end position="311"/>
    </location>
</feature>
<sequence length="401" mass="45589">MMNLCKYLPPIASDYSGVSSIVFEMNSLNILYSPGGCDHSIIEIDETRNFFETSFLSTSLNEIHVITGAENEFMESLKKIDVSTFDFISLIGTPISALTGVDFNSIALKIEKELKIPVVVFNTSGFESYPIGISEGLFKLGEKFLKESNVDLKEDYINVIGYTPFVLGNRVHLDELFEVLHSSSYKINTFGKDGYSLNDIKLLSKAKINIVISLEGLKLAKYMKEKFNIPYILELPVGVTGMRNYIDVLEEFNISIDKDIRLRYSNIDIGNNYKLDDKKVLIIGEPFIATTIEKCLKKDFTMKNISILSIIKKGTNSEKFYVSNGHSEVKFFEEEKKILEEISSADIIIADPIFQNFISYENNVKFIPLPYLGFSGREFSHIDYEYIGGKGFNYFKKYLEN</sequence>
<organism evidence="2 3">
    <name type="scientific">Clostridium argentinense CDC 2741</name>
    <dbReference type="NCBI Taxonomy" id="1418104"/>
    <lineage>
        <taxon>Bacteria</taxon>
        <taxon>Bacillati</taxon>
        <taxon>Bacillota</taxon>
        <taxon>Clostridia</taxon>
        <taxon>Eubacteriales</taxon>
        <taxon>Clostridiaceae</taxon>
        <taxon>Clostridium</taxon>
    </lineage>
</organism>
<comment type="caution">
    <text evidence="2">The sequence shown here is derived from an EMBL/GenBank/DDBJ whole genome shotgun (WGS) entry which is preliminary data.</text>
</comment>
<name>A0A0C1U4H6_9CLOT</name>
<dbReference type="Proteomes" id="UP000031366">
    <property type="component" value="Unassembled WGS sequence"/>
</dbReference>
<reference evidence="2 3" key="1">
    <citation type="journal article" date="2015" name="Infect. Genet. Evol.">
        <title>Genomic sequences of six botulinum neurotoxin-producing strains representing three clostridial species illustrate the mobility and diversity of botulinum neurotoxin genes.</title>
        <authorList>
            <person name="Smith T.J."/>
            <person name="Hill K.K."/>
            <person name="Xie G."/>
            <person name="Foley B.T."/>
            <person name="Williamson C.H."/>
            <person name="Foster J.T."/>
            <person name="Johnson S.L."/>
            <person name="Chertkov O."/>
            <person name="Teshima H."/>
            <person name="Gibbons H.S."/>
            <person name="Johnsky L.A."/>
            <person name="Karavis M.A."/>
            <person name="Smith L.A."/>
        </authorList>
    </citation>
    <scope>NUCLEOTIDE SEQUENCE [LARGE SCALE GENOMIC DNA]</scope>
    <source>
        <strain evidence="2 3">CDC 2741</strain>
    </source>
</reference>
<dbReference type="PANTHER" id="PTHR42846:SF1">
    <property type="entry name" value="NI-SIROHYDROCHLORIN A,C-DIAMIDE REDUCTIVE CYCLASE COMPLEX, COMPONENT CFBD"/>
    <property type="match status" value="1"/>
</dbReference>
<protein>
    <submittedName>
        <fullName evidence="2">Nitrogenase component 1 type Oxidoreductase family protein</fullName>
    </submittedName>
</protein>
<gene>
    <name evidence="2" type="ORF">U732_1882</name>
</gene>
<dbReference type="InterPro" id="IPR000510">
    <property type="entry name" value="Nase/OxRdtase_comp1"/>
</dbReference>
<dbReference type="PANTHER" id="PTHR42846">
    <property type="entry name" value="NI-SIROHYDROCHLORIN A,C-DIAMIDE REDUCTIVE CYCLASE COMPLEX, COMPONENT CFBD"/>
    <property type="match status" value="1"/>
</dbReference>
<evidence type="ECO:0000313" key="2">
    <source>
        <dbReference type="EMBL" id="KIE46463.1"/>
    </source>
</evidence>
<dbReference type="Pfam" id="PF00148">
    <property type="entry name" value="Oxidored_nitro"/>
    <property type="match status" value="1"/>
</dbReference>
<proteinExistence type="predicted"/>
<evidence type="ECO:0000259" key="1">
    <source>
        <dbReference type="Pfam" id="PF00148"/>
    </source>
</evidence>
<dbReference type="EMBL" id="AYSO01000017">
    <property type="protein sequence ID" value="KIE46463.1"/>
    <property type="molecule type" value="Genomic_DNA"/>
</dbReference>
<dbReference type="AlphaFoldDB" id="A0A0C1U4H6"/>
<accession>A0A0C1U4H6</accession>
<dbReference type="OrthoDB" id="3199475at2"/>
<evidence type="ECO:0000313" key="3">
    <source>
        <dbReference type="Proteomes" id="UP000031366"/>
    </source>
</evidence>
<dbReference type="SUPFAM" id="SSF53807">
    <property type="entry name" value="Helical backbone' metal receptor"/>
    <property type="match status" value="1"/>
</dbReference>